<sequence>MIQNGFSRNGPLPAGLSAVCCGRITFGAGGTFWNRKGRAREREREEVVKLSVPTGIDIEDTIPSLFSPSGHFQRKKEDYSR</sequence>
<evidence type="ECO:0000313" key="3">
    <source>
        <dbReference type="Proteomes" id="UP000000673"/>
    </source>
</evidence>
<dbReference type="EMBL" id="ADMH02000350">
    <property type="protein sequence ID" value="ETN66875.1"/>
    <property type="molecule type" value="Genomic_DNA"/>
</dbReference>
<reference evidence="1" key="3">
    <citation type="journal article" date="2013" name="Nucleic Acids Res.">
        <title>The genome of Anopheles darlingi, the main neotropical malaria vector.</title>
        <authorList>
            <person name="Marinotti O."/>
            <person name="Cerqueira G.C."/>
            <person name="de Almeida L.G."/>
            <person name="Ferro M.I."/>
            <person name="Loreto E.L."/>
            <person name="Zaha A."/>
            <person name="Teixeira S.M."/>
            <person name="Wespiser A.R."/>
            <person name="Almeida E Silva A."/>
            <person name="Schlindwein A.D."/>
            <person name="Pacheco A.C."/>
            <person name="Silva A.L."/>
            <person name="Graveley B.R."/>
            <person name="Walenz B.P."/>
            <person name="Lima Bde A."/>
            <person name="Ribeiro C.A."/>
            <person name="Nunes-Silva C.G."/>
            <person name="de Carvalho C.R."/>
            <person name="Soares C.M."/>
            <person name="de Menezes C.B."/>
            <person name="Matiolli C."/>
            <person name="Caffrey D."/>
            <person name="Araujo D.A."/>
            <person name="de Oliveira D.M."/>
            <person name="Golenbock D."/>
            <person name="Grisard E.C."/>
            <person name="Fantinatti-Garboggini F."/>
            <person name="de Carvalho F.M."/>
            <person name="Barcellos F.G."/>
            <person name="Prosdocimi F."/>
            <person name="May G."/>
            <person name="Azevedo Junior G.M."/>
            <person name="Guimaraes G.M."/>
            <person name="Goldman G.H."/>
            <person name="Padilha I.Q."/>
            <person name="Batista Jda S."/>
            <person name="Ferro J.A."/>
            <person name="Ribeiro J.M."/>
            <person name="Fietto J.L."/>
            <person name="Dabbas K.M."/>
            <person name="Cerdeira L."/>
            <person name="Agnez-Lima L.F."/>
            <person name="Brocchi M."/>
            <person name="de Carvalho M.O."/>
            <person name="Teixeira Mde M."/>
            <person name="Diniz Maia Mde M."/>
            <person name="Goldman M.H."/>
            <person name="Cruz Schneider M.P."/>
            <person name="Felipe M.S."/>
            <person name="Hungria M."/>
            <person name="Nicolas M.F."/>
            <person name="Pereira M."/>
            <person name="Montes M.A."/>
            <person name="Cantao M.E."/>
            <person name="Vincentz M."/>
            <person name="Rafael M.S."/>
            <person name="Silverman N."/>
            <person name="Stoco P.H."/>
            <person name="Souza R.C."/>
            <person name="Vicentini R."/>
            <person name="Gazzinelli R.T."/>
            <person name="Neves Rde O."/>
            <person name="Silva R."/>
            <person name="Astolfi-Filho S."/>
            <person name="Maciel T.E."/>
            <person name="Urmenyi T.P."/>
            <person name="Tadei W.P."/>
            <person name="Camargo E.P."/>
            <person name="de Vasconcelos A.T."/>
        </authorList>
    </citation>
    <scope>NUCLEOTIDE SEQUENCE</scope>
</reference>
<evidence type="ECO:0000313" key="2">
    <source>
        <dbReference type="EnsemblMetazoa" id="ADAC001340-PA"/>
    </source>
</evidence>
<dbReference type="EnsemblMetazoa" id="ADAC001340-RA">
    <property type="protein sequence ID" value="ADAC001340-PA"/>
    <property type="gene ID" value="ADAC001340"/>
</dbReference>
<name>W5JV90_ANODA</name>
<gene>
    <name evidence="1" type="ORF">AND_001340</name>
</gene>
<dbReference type="AlphaFoldDB" id="W5JV90"/>
<keyword evidence="3" id="KW-1185">Reference proteome</keyword>
<accession>W5JV90</accession>
<organism evidence="1">
    <name type="scientific">Anopheles darlingi</name>
    <name type="common">Mosquito</name>
    <dbReference type="NCBI Taxonomy" id="43151"/>
    <lineage>
        <taxon>Eukaryota</taxon>
        <taxon>Metazoa</taxon>
        <taxon>Ecdysozoa</taxon>
        <taxon>Arthropoda</taxon>
        <taxon>Hexapoda</taxon>
        <taxon>Insecta</taxon>
        <taxon>Pterygota</taxon>
        <taxon>Neoptera</taxon>
        <taxon>Endopterygota</taxon>
        <taxon>Diptera</taxon>
        <taxon>Nematocera</taxon>
        <taxon>Culicoidea</taxon>
        <taxon>Culicidae</taxon>
        <taxon>Anophelinae</taxon>
        <taxon>Anopheles</taxon>
    </lineage>
</organism>
<reference evidence="1 3" key="1">
    <citation type="journal article" date="2010" name="BMC Genomics">
        <title>Combination of measures distinguishes pre-miRNAs from other stem-loops in the genome of the newly sequenced Anopheles darlingi.</title>
        <authorList>
            <person name="Mendes N.D."/>
            <person name="Freitas A.T."/>
            <person name="Vasconcelos A.T."/>
            <person name="Sagot M.F."/>
        </authorList>
    </citation>
    <scope>NUCLEOTIDE SEQUENCE</scope>
</reference>
<dbReference type="Proteomes" id="UP000000673">
    <property type="component" value="Unassembled WGS sequence"/>
</dbReference>
<dbReference type="HOGENOM" id="CLU_2575798_0_0_1"/>
<dbReference type="VEuPathDB" id="VectorBase:ADAC001340"/>
<protein>
    <submittedName>
        <fullName evidence="1 2">Uncharacterized protein</fullName>
    </submittedName>
</protein>
<reference evidence="1" key="2">
    <citation type="submission" date="2010-05" db="EMBL/GenBank/DDBJ databases">
        <authorList>
            <person name="Almeida L.G."/>
            <person name="Nicolas M.F."/>
            <person name="Souza R.C."/>
            <person name="Vasconcelos A.T.R."/>
        </authorList>
    </citation>
    <scope>NUCLEOTIDE SEQUENCE</scope>
</reference>
<reference evidence="2" key="4">
    <citation type="submission" date="2015-06" db="UniProtKB">
        <authorList>
            <consortium name="EnsemblMetazoa"/>
        </authorList>
    </citation>
    <scope>IDENTIFICATION</scope>
</reference>
<proteinExistence type="predicted"/>
<evidence type="ECO:0000313" key="1">
    <source>
        <dbReference type="EMBL" id="ETN66875.1"/>
    </source>
</evidence>